<evidence type="ECO:0000256" key="2">
    <source>
        <dbReference type="ARBA" id="ARBA00007894"/>
    </source>
</evidence>
<keyword evidence="5 10" id="KW-0436">Ligase</keyword>
<dbReference type="GO" id="GO:0008270">
    <property type="term" value="F:zinc ion binding"/>
    <property type="evidence" value="ECO:0007669"/>
    <property type="project" value="InterPro"/>
</dbReference>
<evidence type="ECO:0000256" key="8">
    <source>
        <dbReference type="ARBA" id="ARBA00022917"/>
    </source>
</evidence>
<dbReference type="InterPro" id="IPR004527">
    <property type="entry name" value="Glu-tRNA-ligase_bac/mito"/>
</dbReference>
<dbReference type="RefSeq" id="WP_034413211.1">
    <property type="nucleotide sequence ID" value="NZ_JGVK01000006.1"/>
</dbReference>
<dbReference type="InterPro" id="IPR033910">
    <property type="entry name" value="GluRS_core"/>
</dbReference>
<comment type="similarity">
    <text evidence="2 10">Belongs to the class-I aminoacyl-tRNA synthetase family. Glutamate--tRNA ligase type 1 subfamily.</text>
</comment>
<evidence type="ECO:0000256" key="10">
    <source>
        <dbReference type="HAMAP-Rule" id="MF_00022"/>
    </source>
</evidence>
<protein>
    <recommendedName>
        <fullName evidence="10">Glutamate--tRNA ligase</fullName>
        <ecNumber evidence="10">6.1.1.17</ecNumber>
    </recommendedName>
    <alternativeName>
        <fullName evidence="10">Glutamyl-tRNA synthetase</fullName>
        <shortName evidence="10">GluRS</shortName>
    </alternativeName>
</protein>
<dbReference type="GO" id="GO:0005829">
    <property type="term" value="C:cytosol"/>
    <property type="evidence" value="ECO:0007669"/>
    <property type="project" value="TreeGrafter"/>
</dbReference>
<proteinExistence type="inferred from homology"/>
<dbReference type="SUPFAM" id="SSF52374">
    <property type="entry name" value="Nucleotidylyl transferase"/>
    <property type="match status" value="1"/>
</dbReference>
<dbReference type="InterPro" id="IPR049940">
    <property type="entry name" value="GluQ/Sye"/>
</dbReference>
<keyword evidence="8 10" id="KW-0648">Protein biosynthesis</keyword>
<name>A0A084CP46_9GAMM</name>
<feature type="domain" description="Glutamyl/glutaminyl-tRNA synthetase class Ib catalytic" evidence="11">
    <location>
        <begin position="3"/>
        <end position="308"/>
    </location>
</feature>
<keyword evidence="14" id="KW-1185">Reference proteome</keyword>
<evidence type="ECO:0000256" key="7">
    <source>
        <dbReference type="ARBA" id="ARBA00022840"/>
    </source>
</evidence>
<dbReference type="Pfam" id="PF19269">
    <property type="entry name" value="Anticodon_2"/>
    <property type="match status" value="1"/>
</dbReference>
<evidence type="ECO:0000256" key="1">
    <source>
        <dbReference type="ARBA" id="ARBA00004496"/>
    </source>
</evidence>
<keyword evidence="9 10" id="KW-0030">Aminoacyl-tRNA synthetase</keyword>
<evidence type="ECO:0000256" key="6">
    <source>
        <dbReference type="ARBA" id="ARBA00022741"/>
    </source>
</evidence>
<evidence type="ECO:0000259" key="11">
    <source>
        <dbReference type="Pfam" id="PF00749"/>
    </source>
</evidence>
<dbReference type="FunFam" id="3.40.50.620:FF:000007">
    <property type="entry name" value="Glutamate--tRNA ligase"/>
    <property type="match status" value="1"/>
</dbReference>
<evidence type="ECO:0000256" key="3">
    <source>
        <dbReference type="ARBA" id="ARBA00011245"/>
    </source>
</evidence>
<dbReference type="InterPro" id="IPR020058">
    <property type="entry name" value="Glu/Gln-tRNA-synth_Ib_cat-dom"/>
</dbReference>
<keyword evidence="6 10" id="KW-0547">Nucleotide-binding</keyword>
<comment type="subcellular location">
    <subcellularLocation>
        <location evidence="1 10">Cytoplasm</location>
    </subcellularLocation>
</comment>
<dbReference type="Proteomes" id="UP000053784">
    <property type="component" value="Unassembled WGS sequence"/>
</dbReference>
<dbReference type="EMBL" id="JGVK01000006">
    <property type="protein sequence ID" value="KEY91575.1"/>
    <property type="molecule type" value="Genomic_DNA"/>
</dbReference>
<keyword evidence="4 10" id="KW-0963">Cytoplasm</keyword>
<dbReference type="STRING" id="1179155.CF67_14040"/>
<dbReference type="PRINTS" id="PR00987">
    <property type="entry name" value="TRNASYNTHGLU"/>
</dbReference>
<dbReference type="CDD" id="cd00808">
    <property type="entry name" value="GluRS_core"/>
    <property type="match status" value="1"/>
</dbReference>
<dbReference type="GO" id="GO:0000049">
    <property type="term" value="F:tRNA binding"/>
    <property type="evidence" value="ECO:0007669"/>
    <property type="project" value="InterPro"/>
</dbReference>
<dbReference type="InterPro" id="IPR045462">
    <property type="entry name" value="aa-tRNA-synth_I_cd-bd"/>
</dbReference>
<evidence type="ECO:0000313" key="13">
    <source>
        <dbReference type="EMBL" id="KEY91575.1"/>
    </source>
</evidence>
<dbReference type="Pfam" id="PF00749">
    <property type="entry name" value="tRNA-synt_1c"/>
    <property type="match status" value="1"/>
</dbReference>
<keyword evidence="7 10" id="KW-0067">ATP-binding</keyword>
<accession>A0A084CP46</accession>
<dbReference type="InterPro" id="IPR014729">
    <property type="entry name" value="Rossmann-like_a/b/a_fold"/>
</dbReference>
<comment type="subunit">
    <text evidence="3 10">Monomer.</text>
</comment>
<dbReference type="NCBIfam" id="TIGR00464">
    <property type="entry name" value="gltX_bact"/>
    <property type="match status" value="1"/>
</dbReference>
<dbReference type="PANTHER" id="PTHR43311">
    <property type="entry name" value="GLUTAMATE--TRNA LIGASE"/>
    <property type="match status" value="1"/>
</dbReference>
<dbReference type="Gene3D" id="3.40.50.620">
    <property type="entry name" value="HUPs"/>
    <property type="match status" value="1"/>
</dbReference>
<dbReference type="PROSITE" id="PS00178">
    <property type="entry name" value="AA_TRNA_LIGASE_I"/>
    <property type="match status" value="1"/>
</dbReference>
<dbReference type="Gene3D" id="1.10.10.350">
    <property type="match status" value="1"/>
</dbReference>
<evidence type="ECO:0000313" key="14">
    <source>
        <dbReference type="Proteomes" id="UP000053784"/>
    </source>
</evidence>
<reference evidence="13 14" key="1">
    <citation type="submission" date="2014-03" db="EMBL/GenBank/DDBJ databases">
        <title>Selection and divergence in the genomes of co-occurring obligate luminous symbionts with specific hosts.</title>
        <authorList>
            <person name="Hendry T.A."/>
            <person name="de Wet J.R."/>
            <person name="Dunlap P.V."/>
        </authorList>
    </citation>
    <scope>NUCLEOTIDE SEQUENCE [LARGE SCALE GENOMIC DNA]</scope>
    <source>
        <strain evidence="13 14">Ppalp.1</strain>
    </source>
</reference>
<comment type="catalytic activity">
    <reaction evidence="10">
        <text>tRNA(Glu) + L-glutamate + ATP = L-glutamyl-tRNA(Glu) + AMP + diphosphate</text>
        <dbReference type="Rhea" id="RHEA:23540"/>
        <dbReference type="Rhea" id="RHEA-COMP:9663"/>
        <dbReference type="Rhea" id="RHEA-COMP:9680"/>
        <dbReference type="ChEBI" id="CHEBI:29985"/>
        <dbReference type="ChEBI" id="CHEBI:30616"/>
        <dbReference type="ChEBI" id="CHEBI:33019"/>
        <dbReference type="ChEBI" id="CHEBI:78442"/>
        <dbReference type="ChEBI" id="CHEBI:78520"/>
        <dbReference type="ChEBI" id="CHEBI:456215"/>
        <dbReference type="EC" id="6.1.1.17"/>
    </reaction>
</comment>
<comment type="caution">
    <text evidence="10">Lacks conserved residue(s) required for the propagation of feature annotation.</text>
</comment>
<dbReference type="GO" id="GO:0006424">
    <property type="term" value="P:glutamyl-tRNA aminoacylation"/>
    <property type="evidence" value="ECO:0007669"/>
    <property type="project" value="UniProtKB-UniRule"/>
</dbReference>
<gene>
    <name evidence="10 13" type="primary">gltX</name>
    <name evidence="13" type="ORF">CF67_14040</name>
</gene>
<evidence type="ECO:0000256" key="9">
    <source>
        <dbReference type="ARBA" id="ARBA00023146"/>
    </source>
</evidence>
<dbReference type="eggNOG" id="COG0008">
    <property type="taxonomic scope" value="Bacteria"/>
</dbReference>
<feature type="short sequence motif" description="'HIGH' region" evidence="10">
    <location>
        <begin position="9"/>
        <end position="19"/>
    </location>
</feature>
<dbReference type="InterPro" id="IPR008925">
    <property type="entry name" value="aa_tRNA-synth_I_cd-bd_sf"/>
</dbReference>
<dbReference type="GO" id="GO:0005524">
    <property type="term" value="F:ATP binding"/>
    <property type="evidence" value="ECO:0007669"/>
    <property type="project" value="UniProtKB-UniRule"/>
</dbReference>
<feature type="short sequence motif" description="'KMSKS' region" evidence="10">
    <location>
        <begin position="240"/>
        <end position="244"/>
    </location>
</feature>
<feature type="domain" description="Aminoacyl-tRNA synthetase class I anticodon-binding" evidence="12">
    <location>
        <begin position="323"/>
        <end position="464"/>
    </location>
</feature>
<dbReference type="HAMAP" id="MF_00022">
    <property type="entry name" value="Glu_tRNA_synth_type1"/>
    <property type="match status" value="1"/>
</dbReference>
<comment type="caution">
    <text evidence="13">The sequence shown here is derived from an EMBL/GenBank/DDBJ whole genome shotgun (WGS) entry which is preliminary data.</text>
</comment>
<organism evidence="13 14">
    <name type="scientific">Candidatus Photodesmus blepharonis</name>
    <dbReference type="NCBI Taxonomy" id="1179155"/>
    <lineage>
        <taxon>Bacteria</taxon>
        <taxon>Pseudomonadati</taxon>
        <taxon>Pseudomonadota</taxon>
        <taxon>Gammaproteobacteria</taxon>
        <taxon>Vibrionales</taxon>
        <taxon>Vibrionaceae</taxon>
        <taxon>Candidatus Photodesmus</taxon>
    </lineage>
</organism>
<dbReference type="SUPFAM" id="SSF48163">
    <property type="entry name" value="An anticodon-binding domain of class I aminoacyl-tRNA synthetases"/>
    <property type="match status" value="1"/>
</dbReference>
<dbReference type="EC" id="6.1.1.17" evidence="10"/>
<evidence type="ECO:0000256" key="4">
    <source>
        <dbReference type="ARBA" id="ARBA00022490"/>
    </source>
</evidence>
<dbReference type="GO" id="GO:0004818">
    <property type="term" value="F:glutamate-tRNA ligase activity"/>
    <property type="evidence" value="ECO:0007669"/>
    <property type="project" value="UniProtKB-UniRule"/>
</dbReference>
<dbReference type="AlphaFoldDB" id="A0A084CP46"/>
<evidence type="ECO:0000256" key="5">
    <source>
        <dbReference type="ARBA" id="ARBA00022598"/>
    </source>
</evidence>
<evidence type="ECO:0000259" key="12">
    <source>
        <dbReference type="Pfam" id="PF19269"/>
    </source>
</evidence>
<dbReference type="OrthoDB" id="9807503at2"/>
<dbReference type="InterPro" id="IPR001412">
    <property type="entry name" value="aa-tRNA-synth_I_CS"/>
</dbReference>
<sequence length="473" mass="54188">MTIKTRFAPSPTGYLHVGGARTALYSWLFAKNQGGKFVLRIEDTDIKRSTENAVNEILEGIKWMEIEWDEGPYYQTKRFDRYNQIIDKLLAEDKAFKCYASKELLDEIRTEQEINKEIPRYDANHPKIKKQNAVAKNGDSYVVRFRNPKSGNVVFNDQVHGCIKVANKQLDDLVIRRADGTPTYNFCVVIDDWDMGITHVVRGEDHISNTPRQINIYKALGAPVPTFAHCAMILDDNGTKLSKRHGAISITKYRDEGYLPNALNNYLIRLGWSHGDQEIFSKEEMVNFFSLEAISKSASSLNSKKLLWLNNYYIKTSKPEYVAKHLQWHLNKQCIKQKNGPPLTKVIEIVGERCNTLVELVEQSRYFYENFSEFEVNAANKYLCKIAEKPLTLALKKIQNLTEWTVENLRNMISEVCIELEISMVKVGMPLRVAVTGKAKSPSIDLVMHLIGQDRTITRIKVALDFIATLKVE</sequence>
<dbReference type="InterPro" id="IPR000924">
    <property type="entry name" value="Glu/Gln-tRNA-synth"/>
</dbReference>
<comment type="function">
    <text evidence="10">Catalyzes the attachment of glutamate to tRNA(Glu) in a two-step reaction: glutamate is first activated by ATP to form Glu-AMP and then transferred to the acceptor end of tRNA(Glu).</text>
</comment>
<feature type="binding site" evidence="10">
    <location>
        <position position="243"/>
    </location>
    <ligand>
        <name>ATP</name>
        <dbReference type="ChEBI" id="CHEBI:30616"/>
    </ligand>
</feature>
<dbReference type="InterPro" id="IPR020751">
    <property type="entry name" value="aa-tRNA-synth_I_codon-bd_sub2"/>
</dbReference>
<dbReference type="PANTHER" id="PTHR43311:SF2">
    <property type="entry name" value="GLUTAMATE--TRNA LIGASE, MITOCHONDRIAL-RELATED"/>
    <property type="match status" value="1"/>
</dbReference>